<proteinExistence type="predicted"/>
<evidence type="ECO:0000313" key="1">
    <source>
        <dbReference type="EMBL" id="MDX8485173.1"/>
    </source>
</evidence>
<accession>A0ABU4YDZ6</accession>
<dbReference type="RefSeq" id="WP_320296270.1">
    <property type="nucleotide sequence ID" value="NZ_JAVIIU010000006.1"/>
</dbReference>
<comment type="caution">
    <text evidence="1">The sequence shown here is derived from an EMBL/GenBank/DDBJ whole genome shotgun (WGS) entry which is preliminary data.</text>
</comment>
<sequence length="64" mass="7085">MSRELWIKAGSLLATDPKASIKCPECDEADLEVCDTKAGDDHVERHMRCPKCGAYNALYKSIAE</sequence>
<dbReference type="Proteomes" id="UP001280156">
    <property type="component" value="Unassembled WGS sequence"/>
</dbReference>
<dbReference type="EMBL" id="JAVIIV010000004">
    <property type="protein sequence ID" value="MDX8485173.1"/>
    <property type="molecule type" value="Genomic_DNA"/>
</dbReference>
<protein>
    <recommendedName>
        <fullName evidence="3">IS1 family transposase</fullName>
    </recommendedName>
</protein>
<evidence type="ECO:0008006" key="3">
    <source>
        <dbReference type="Google" id="ProtNLM"/>
    </source>
</evidence>
<reference evidence="1 2" key="1">
    <citation type="submission" date="2023-08" db="EMBL/GenBank/DDBJ databases">
        <title>Implementing the SeqCode for naming new Mesorhizobium species isolated from Vachellia karroo root nodules.</title>
        <authorList>
            <person name="Van Lill M."/>
        </authorList>
    </citation>
    <scope>NUCLEOTIDE SEQUENCE [LARGE SCALE GENOMIC DNA]</scope>
    <source>
        <strain evidence="1 2">VK2B</strain>
    </source>
</reference>
<evidence type="ECO:0000313" key="2">
    <source>
        <dbReference type="Proteomes" id="UP001280156"/>
    </source>
</evidence>
<name>A0ABU4YDZ6_9HYPH</name>
<gene>
    <name evidence="1" type="ORF">RFM52_08210</name>
</gene>
<keyword evidence="2" id="KW-1185">Reference proteome</keyword>
<organism evidence="1 2">
    <name type="scientific">Mesorhizobium humile</name>
    <dbReference type="NCBI Taxonomy" id="3072313"/>
    <lineage>
        <taxon>Bacteria</taxon>
        <taxon>Pseudomonadati</taxon>
        <taxon>Pseudomonadota</taxon>
        <taxon>Alphaproteobacteria</taxon>
        <taxon>Hyphomicrobiales</taxon>
        <taxon>Phyllobacteriaceae</taxon>
        <taxon>Mesorhizobium</taxon>
    </lineage>
</organism>